<dbReference type="EMBL" id="JAPFRF010000010">
    <property type="protein sequence ID" value="KAJ7319589.1"/>
    <property type="molecule type" value="Genomic_DNA"/>
</dbReference>
<organism evidence="1 2">
    <name type="scientific">Phrynocephalus forsythii</name>
    <dbReference type="NCBI Taxonomy" id="171643"/>
    <lineage>
        <taxon>Eukaryota</taxon>
        <taxon>Metazoa</taxon>
        <taxon>Chordata</taxon>
        <taxon>Craniata</taxon>
        <taxon>Vertebrata</taxon>
        <taxon>Euteleostomi</taxon>
        <taxon>Lepidosauria</taxon>
        <taxon>Squamata</taxon>
        <taxon>Bifurcata</taxon>
        <taxon>Unidentata</taxon>
        <taxon>Episquamata</taxon>
        <taxon>Toxicofera</taxon>
        <taxon>Iguania</taxon>
        <taxon>Acrodonta</taxon>
        <taxon>Agamidae</taxon>
        <taxon>Agaminae</taxon>
        <taxon>Phrynocephalus</taxon>
    </lineage>
</organism>
<sequence>MDLSLSFYAIHLLEVCSLKPNYNLILCLLTLNVFGDRALVFAHGAHDVVLFKADTTEFHRIDSHRAHYPRVSPFGIQRDGT</sequence>
<name>A0A9Q0XLR6_9SAUR</name>
<proteinExistence type="predicted"/>
<evidence type="ECO:0000313" key="1">
    <source>
        <dbReference type="EMBL" id="KAJ7319589.1"/>
    </source>
</evidence>
<dbReference type="Proteomes" id="UP001142489">
    <property type="component" value="Unassembled WGS sequence"/>
</dbReference>
<protein>
    <submittedName>
        <fullName evidence="1">Uncharacterized protein</fullName>
    </submittedName>
</protein>
<evidence type="ECO:0000313" key="2">
    <source>
        <dbReference type="Proteomes" id="UP001142489"/>
    </source>
</evidence>
<comment type="caution">
    <text evidence="1">The sequence shown here is derived from an EMBL/GenBank/DDBJ whole genome shotgun (WGS) entry which is preliminary data.</text>
</comment>
<dbReference type="AlphaFoldDB" id="A0A9Q0XLR6"/>
<keyword evidence="2" id="KW-1185">Reference proteome</keyword>
<reference evidence="1" key="1">
    <citation type="journal article" date="2023" name="DNA Res.">
        <title>Chromosome-level genome assembly of Phrynocephalus forsythii using third-generation DNA sequencing and Hi-C analysis.</title>
        <authorList>
            <person name="Qi Y."/>
            <person name="Zhao W."/>
            <person name="Zhao Y."/>
            <person name="Niu C."/>
            <person name="Cao S."/>
            <person name="Zhang Y."/>
        </authorList>
    </citation>
    <scope>NUCLEOTIDE SEQUENCE</scope>
    <source>
        <tissue evidence="1">Muscle</tissue>
    </source>
</reference>
<accession>A0A9Q0XLR6</accession>
<gene>
    <name evidence="1" type="ORF">JRQ81_019100</name>
</gene>